<dbReference type="EMBL" id="LN853350">
    <property type="protein sequence ID" value="CRY95705.1"/>
    <property type="molecule type" value="Genomic_DNA"/>
</dbReference>
<evidence type="ECO:0000256" key="1">
    <source>
        <dbReference type="ARBA" id="ARBA00022801"/>
    </source>
</evidence>
<reference evidence="3" key="1">
    <citation type="submission" date="2015-06" db="EMBL/GenBank/DDBJ databases">
        <authorList>
            <person name="Joergensen T."/>
        </authorList>
    </citation>
    <scope>NUCLEOTIDE SEQUENCE</scope>
    <source>
        <strain evidence="3">RGRH0739</strain>
    </source>
</reference>
<evidence type="ECO:0000313" key="3">
    <source>
        <dbReference type="EMBL" id="CRY95705.1"/>
    </source>
</evidence>
<dbReference type="GO" id="GO:0001681">
    <property type="term" value="F:sialate O-acetylesterase activity"/>
    <property type="evidence" value="ECO:0007669"/>
    <property type="project" value="InterPro"/>
</dbReference>
<dbReference type="InterPro" id="IPR036514">
    <property type="entry name" value="SGNH_hydro_sf"/>
</dbReference>
<dbReference type="SUPFAM" id="SSF52266">
    <property type="entry name" value="SGNH hydrolase"/>
    <property type="match status" value="1"/>
</dbReference>
<protein>
    <recommendedName>
        <fullName evidence="2">Sialate O-acetylesterase domain-containing protein</fullName>
    </recommendedName>
</protein>
<dbReference type="InterPro" id="IPR005181">
    <property type="entry name" value="SASA"/>
</dbReference>
<dbReference type="Gene3D" id="3.40.50.1110">
    <property type="entry name" value="SGNH hydrolase"/>
    <property type="match status" value="1"/>
</dbReference>
<dbReference type="Pfam" id="PF03629">
    <property type="entry name" value="SASA"/>
    <property type="match status" value="1"/>
</dbReference>
<dbReference type="InterPro" id="IPR039329">
    <property type="entry name" value="SIAE"/>
</dbReference>
<dbReference type="AlphaFoldDB" id="A0A0H5Q2U9"/>
<reference evidence="3" key="2">
    <citation type="submission" date="2015-07" db="EMBL/GenBank/DDBJ databases">
        <title>Plasmids, circular viruses and viroids from rat gut.</title>
        <authorList>
            <person name="Jorgensen T.J."/>
            <person name="Hansen M.A."/>
            <person name="Xu Z."/>
            <person name="Tabak M.A."/>
            <person name="Sorensen S.J."/>
            <person name="Hansen L.H."/>
        </authorList>
    </citation>
    <scope>NUCLEOTIDE SEQUENCE</scope>
    <source>
        <strain evidence="3">RGRH0739</strain>
    </source>
</reference>
<organism evidence="3">
    <name type="scientific">uncultured prokaryote</name>
    <dbReference type="NCBI Taxonomy" id="198431"/>
    <lineage>
        <taxon>unclassified sequences</taxon>
        <taxon>environmental samples</taxon>
    </lineage>
</organism>
<accession>A0A0H5Q2U9</accession>
<dbReference type="GO" id="GO:0005975">
    <property type="term" value="P:carbohydrate metabolic process"/>
    <property type="evidence" value="ECO:0007669"/>
    <property type="project" value="TreeGrafter"/>
</dbReference>
<evidence type="ECO:0000259" key="2">
    <source>
        <dbReference type="Pfam" id="PF03629"/>
    </source>
</evidence>
<dbReference type="Gene3D" id="2.60.40.10">
    <property type="entry name" value="Immunoglobulins"/>
    <property type="match status" value="1"/>
</dbReference>
<dbReference type="InterPro" id="IPR013783">
    <property type="entry name" value="Ig-like_fold"/>
</dbReference>
<name>A0A0H5Q2U9_9ZZZZ</name>
<dbReference type="PANTHER" id="PTHR22901:SF0">
    <property type="entry name" value="SIALATE O-ACETYLESTERASE"/>
    <property type="match status" value="1"/>
</dbReference>
<feature type="domain" description="Sialate O-acetylesterase" evidence="2">
    <location>
        <begin position="105"/>
        <end position="363"/>
    </location>
</feature>
<proteinExistence type="predicted"/>
<keyword evidence="1" id="KW-0378">Hydrolase</keyword>
<dbReference type="PANTHER" id="PTHR22901">
    <property type="entry name" value="SIALATE O-ACETYLESTERASE"/>
    <property type="match status" value="1"/>
</dbReference>
<sequence>MKRISMILAALLCGMPMVAKVQPGSPISDNMVLQQNTKARLFGKAKAGAKVTATPSWNSKTYETKAGKDGKWIVEVETPKGGYTPYSIVLSDGEPLTLNNVLVGEVWLASGQSNMQMPLRGYWGCPIKGGYEEVAHSGNWKDKIRFMTLPLVQSYTPMDTVAARWTVPSPATSPDYSALAWHAAKRMTDVLQVPIGIMSAAYGGARVESWTPREILETYPDVSLDPRDVEPMEHYMRPLLAYNAMFMPIKDYTYKGIMWYQGCSNVGHDDVYAQRLANMVKDWREKIGLGDIPFYQVELAPYAFDWSMKTAEGPKLRKAQWDACELIPNSGIICTNDAAVEYERFNVHPSDKKVVGDRMADLILNRTYGQTMFPCVSPKYRSHTVKGNEVWVDIELNNDIISPNCDIKGFEVAGADKVFHPADRVRQDGQKNTLIVSSSEVAEPVAVRYCWKDFQLGNVVGDNYLPLVPFRTDNW</sequence>